<dbReference type="EMBL" id="BARS01029153">
    <property type="protein sequence ID" value="GAG01407.1"/>
    <property type="molecule type" value="Genomic_DNA"/>
</dbReference>
<evidence type="ECO:0000313" key="1">
    <source>
        <dbReference type="EMBL" id="GAG01407.1"/>
    </source>
</evidence>
<comment type="caution">
    <text evidence="1">The sequence shown here is derived from an EMBL/GenBank/DDBJ whole genome shotgun (WGS) entry which is preliminary data.</text>
</comment>
<name>X0UQ64_9ZZZZ</name>
<sequence>MEEKITCPICHAKFLRVVHPDKECKLAQSHGYFRTVSGHRYCPWCGVKLGGDNEGAEKD</sequence>
<reference evidence="1" key="1">
    <citation type="journal article" date="2014" name="Front. Microbiol.">
        <title>High frequency of phylogenetically diverse reductive dehalogenase-homologous genes in deep subseafloor sedimentary metagenomes.</title>
        <authorList>
            <person name="Kawai M."/>
            <person name="Futagami T."/>
            <person name="Toyoda A."/>
            <person name="Takaki Y."/>
            <person name="Nishi S."/>
            <person name="Hori S."/>
            <person name="Arai W."/>
            <person name="Tsubouchi T."/>
            <person name="Morono Y."/>
            <person name="Uchiyama I."/>
            <person name="Ito T."/>
            <person name="Fujiyama A."/>
            <person name="Inagaki F."/>
            <person name="Takami H."/>
        </authorList>
    </citation>
    <scope>NUCLEOTIDE SEQUENCE</scope>
    <source>
        <strain evidence="1">Expedition CK06-06</strain>
    </source>
</reference>
<dbReference type="AlphaFoldDB" id="X0UQ64"/>
<gene>
    <name evidence="1" type="ORF">S01H1_45601</name>
</gene>
<organism evidence="1">
    <name type="scientific">marine sediment metagenome</name>
    <dbReference type="NCBI Taxonomy" id="412755"/>
    <lineage>
        <taxon>unclassified sequences</taxon>
        <taxon>metagenomes</taxon>
        <taxon>ecological metagenomes</taxon>
    </lineage>
</organism>
<accession>X0UQ64</accession>
<proteinExistence type="predicted"/>
<protein>
    <submittedName>
        <fullName evidence="1">Uncharacterized protein</fullName>
    </submittedName>
</protein>